<evidence type="ECO:0000313" key="1">
    <source>
        <dbReference type="EMBL" id="MBX35905.1"/>
    </source>
</evidence>
<accession>A0A2P2N085</accession>
<proteinExistence type="predicted"/>
<protein>
    <submittedName>
        <fullName evidence="1">Uncharacterized protein</fullName>
    </submittedName>
</protein>
<dbReference type="AlphaFoldDB" id="A0A2P2N085"/>
<reference evidence="1" key="1">
    <citation type="submission" date="2018-02" db="EMBL/GenBank/DDBJ databases">
        <title>Rhizophora mucronata_Transcriptome.</title>
        <authorList>
            <person name="Meera S.P."/>
            <person name="Sreeshan A."/>
            <person name="Augustine A."/>
        </authorList>
    </citation>
    <scope>NUCLEOTIDE SEQUENCE</scope>
    <source>
        <tissue evidence="1">Leaf</tissue>
    </source>
</reference>
<name>A0A2P2N085_RHIMU</name>
<dbReference type="EMBL" id="GGEC01055421">
    <property type="protein sequence ID" value="MBX35905.1"/>
    <property type="molecule type" value="Transcribed_RNA"/>
</dbReference>
<organism evidence="1">
    <name type="scientific">Rhizophora mucronata</name>
    <name type="common">Asiatic mangrove</name>
    <dbReference type="NCBI Taxonomy" id="61149"/>
    <lineage>
        <taxon>Eukaryota</taxon>
        <taxon>Viridiplantae</taxon>
        <taxon>Streptophyta</taxon>
        <taxon>Embryophyta</taxon>
        <taxon>Tracheophyta</taxon>
        <taxon>Spermatophyta</taxon>
        <taxon>Magnoliopsida</taxon>
        <taxon>eudicotyledons</taxon>
        <taxon>Gunneridae</taxon>
        <taxon>Pentapetalae</taxon>
        <taxon>rosids</taxon>
        <taxon>fabids</taxon>
        <taxon>Malpighiales</taxon>
        <taxon>Rhizophoraceae</taxon>
        <taxon>Rhizophora</taxon>
    </lineage>
</organism>
<sequence length="60" mass="7202">MVQIRLMEQVRCLSQKLVDFQVIQMCSKFFLNQRHQIHPDRSIPTSFQLLFLVQLIQLLT</sequence>